<protein>
    <submittedName>
        <fullName evidence="1">Heme-binding protein</fullName>
    </submittedName>
</protein>
<dbReference type="EMBL" id="JBHSMM010000001">
    <property type="protein sequence ID" value="MFC5439942.1"/>
    <property type="molecule type" value="Genomic_DNA"/>
</dbReference>
<dbReference type="PANTHER" id="PTHR34309">
    <property type="entry name" value="SLR1406 PROTEIN"/>
    <property type="match status" value="1"/>
</dbReference>
<dbReference type="SUPFAM" id="SSF143744">
    <property type="entry name" value="GlcG-like"/>
    <property type="match status" value="1"/>
</dbReference>
<dbReference type="RefSeq" id="WP_377339634.1">
    <property type="nucleotide sequence ID" value="NZ_JALBWS010000014.1"/>
</dbReference>
<sequence length="153" mass="15640">MSLPPADSSSPGIAMNATTNPILSLEAAHELLGHARSACAQRGFAATIAITDAGGHLRAFERADAAPFLTAEVAIDKSWTAASFGMSTHQWNHYMSEPMVAPLGQHPRLMAVGGGVPIMLDGKLAGGIGISGGTSAQDHEAAEDALRALGLLA</sequence>
<dbReference type="PANTHER" id="PTHR34309:SF1">
    <property type="entry name" value="PROTEIN GLCG"/>
    <property type="match status" value="1"/>
</dbReference>
<reference evidence="2" key="1">
    <citation type="journal article" date="2019" name="Int. J. Syst. Evol. Microbiol.">
        <title>The Global Catalogue of Microorganisms (GCM) 10K type strain sequencing project: providing services to taxonomists for standard genome sequencing and annotation.</title>
        <authorList>
            <consortium name="The Broad Institute Genomics Platform"/>
            <consortium name="The Broad Institute Genome Sequencing Center for Infectious Disease"/>
            <person name="Wu L."/>
            <person name="Ma J."/>
        </authorList>
    </citation>
    <scope>NUCLEOTIDE SEQUENCE [LARGE SCALE GENOMIC DNA]</scope>
    <source>
        <strain evidence="2">KACC 12822</strain>
    </source>
</reference>
<comment type="caution">
    <text evidence="1">The sequence shown here is derived from an EMBL/GenBank/DDBJ whole genome shotgun (WGS) entry which is preliminary data.</text>
</comment>
<dbReference type="Pfam" id="PF03928">
    <property type="entry name" value="HbpS-like"/>
    <property type="match status" value="1"/>
</dbReference>
<accession>A0ABW0JV05</accession>
<evidence type="ECO:0000313" key="1">
    <source>
        <dbReference type="EMBL" id="MFC5439942.1"/>
    </source>
</evidence>
<dbReference type="InterPro" id="IPR005624">
    <property type="entry name" value="PduO/GlcC-like"/>
</dbReference>
<dbReference type="InterPro" id="IPR052517">
    <property type="entry name" value="GlcG_carb_metab_protein"/>
</dbReference>
<keyword evidence="2" id="KW-1185">Reference proteome</keyword>
<name>A0ABW0JV05_9GAMM</name>
<dbReference type="Gene3D" id="3.30.450.150">
    <property type="entry name" value="Haem-degrading domain"/>
    <property type="match status" value="1"/>
</dbReference>
<organism evidence="1 2">
    <name type="scientific">Rhodanobacter ginsenosidimutans</name>
    <dbReference type="NCBI Taxonomy" id="490571"/>
    <lineage>
        <taxon>Bacteria</taxon>
        <taxon>Pseudomonadati</taxon>
        <taxon>Pseudomonadota</taxon>
        <taxon>Gammaproteobacteria</taxon>
        <taxon>Lysobacterales</taxon>
        <taxon>Rhodanobacteraceae</taxon>
        <taxon>Rhodanobacter</taxon>
    </lineage>
</organism>
<proteinExistence type="predicted"/>
<dbReference type="InterPro" id="IPR038084">
    <property type="entry name" value="PduO/GlcC-like_sf"/>
</dbReference>
<evidence type="ECO:0000313" key="2">
    <source>
        <dbReference type="Proteomes" id="UP001596018"/>
    </source>
</evidence>
<dbReference type="Proteomes" id="UP001596018">
    <property type="component" value="Unassembled WGS sequence"/>
</dbReference>
<gene>
    <name evidence="1" type="ORF">ACFPK0_07955</name>
</gene>